<sequence>MMLKSFNAKVAVTGKLLMVAALFALVLTSCEENADLKPNTTDNINEGVVRQFTDLNGGLQRMRTRGLNSGQAFFNGRATARNKFANARTENDSTVCDGGFHWETCAQVTETENQDGSVTVVTDYGEEGCEEFGILIKGKITETFKSENNKETVKTVYENYSFEDITINGTSSATYSWSWDEQDSLSYSFASTWEEDLTIKDEDGETYTIKSSMSDSGDENGWTLEGSSTYTSSNGDVFESEIKVPLFYDFKCEDAFVPVKGVESCKFNDDVFEINYGDGACDNIITVTENGETYTIDLEEEYEEEEENSNS</sequence>
<feature type="chain" id="PRO_5046665950" description="Lipoprotein" evidence="1">
    <location>
        <begin position="35"/>
        <end position="311"/>
    </location>
</feature>
<dbReference type="Proteomes" id="UP001172082">
    <property type="component" value="Unassembled WGS sequence"/>
</dbReference>
<gene>
    <name evidence="2" type="ORF">QQ008_01045</name>
</gene>
<dbReference type="EMBL" id="JAUJEA010000001">
    <property type="protein sequence ID" value="MDN5199916.1"/>
    <property type="molecule type" value="Genomic_DNA"/>
</dbReference>
<reference evidence="2" key="1">
    <citation type="submission" date="2023-06" db="EMBL/GenBank/DDBJ databases">
        <title>Genomic of Parafulvivirga corallium.</title>
        <authorList>
            <person name="Wang G."/>
        </authorList>
    </citation>
    <scope>NUCLEOTIDE SEQUENCE</scope>
    <source>
        <strain evidence="2">BMA10</strain>
    </source>
</reference>
<organism evidence="2 3">
    <name type="scientific">Splendidivirga corallicola</name>
    <dbReference type="NCBI Taxonomy" id="3051826"/>
    <lineage>
        <taxon>Bacteria</taxon>
        <taxon>Pseudomonadati</taxon>
        <taxon>Bacteroidota</taxon>
        <taxon>Cytophagia</taxon>
        <taxon>Cytophagales</taxon>
        <taxon>Splendidivirgaceae</taxon>
        <taxon>Splendidivirga</taxon>
    </lineage>
</organism>
<accession>A0ABT8KGS5</accession>
<protein>
    <recommendedName>
        <fullName evidence="4">Lipoprotein</fullName>
    </recommendedName>
</protein>
<proteinExistence type="predicted"/>
<name>A0ABT8KGS5_9BACT</name>
<keyword evidence="1" id="KW-0732">Signal</keyword>
<dbReference type="RefSeq" id="WP_346749946.1">
    <property type="nucleotide sequence ID" value="NZ_JAUJEA010000001.1"/>
</dbReference>
<feature type="signal peptide" evidence="1">
    <location>
        <begin position="1"/>
        <end position="34"/>
    </location>
</feature>
<evidence type="ECO:0008006" key="4">
    <source>
        <dbReference type="Google" id="ProtNLM"/>
    </source>
</evidence>
<keyword evidence="3" id="KW-1185">Reference proteome</keyword>
<dbReference type="PROSITE" id="PS51257">
    <property type="entry name" value="PROKAR_LIPOPROTEIN"/>
    <property type="match status" value="1"/>
</dbReference>
<evidence type="ECO:0000313" key="2">
    <source>
        <dbReference type="EMBL" id="MDN5199916.1"/>
    </source>
</evidence>
<evidence type="ECO:0000313" key="3">
    <source>
        <dbReference type="Proteomes" id="UP001172082"/>
    </source>
</evidence>
<comment type="caution">
    <text evidence="2">The sequence shown here is derived from an EMBL/GenBank/DDBJ whole genome shotgun (WGS) entry which is preliminary data.</text>
</comment>
<evidence type="ECO:0000256" key="1">
    <source>
        <dbReference type="SAM" id="SignalP"/>
    </source>
</evidence>